<dbReference type="GO" id="GO:0003677">
    <property type="term" value="F:DNA binding"/>
    <property type="evidence" value="ECO:0007669"/>
    <property type="project" value="UniProtKB-KW"/>
</dbReference>
<dbReference type="EMBL" id="JBHTBX010000003">
    <property type="protein sequence ID" value="MFC7434202.1"/>
    <property type="molecule type" value="Genomic_DNA"/>
</dbReference>
<keyword evidence="5" id="KW-1185">Reference proteome</keyword>
<feature type="region of interest" description="Disordered" evidence="2">
    <location>
        <begin position="1"/>
        <end position="22"/>
    </location>
</feature>
<evidence type="ECO:0000256" key="1">
    <source>
        <dbReference type="ARBA" id="ARBA00023125"/>
    </source>
</evidence>
<accession>A0ABW2R815</accession>
<comment type="caution">
    <text evidence="4">The sequence shown here is derived from an EMBL/GenBank/DDBJ whole genome shotgun (WGS) entry which is preliminary data.</text>
</comment>
<dbReference type="PANTHER" id="PTHR30204">
    <property type="entry name" value="REDOX-CYCLING DRUG-SENSING TRANSCRIPTIONAL ACTIVATOR SOXR"/>
    <property type="match status" value="1"/>
</dbReference>
<dbReference type="InterPro" id="IPR047057">
    <property type="entry name" value="MerR_fam"/>
</dbReference>
<dbReference type="InterPro" id="IPR009061">
    <property type="entry name" value="DNA-bd_dom_put_sf"/>
</dbReference>
<dbReference type="CDD" id="cd04776">
    <property type="entry name" value="HTH_GnyR"/>
    <property type="match status" value="1"/>
</dbReference>
<keyword evidence="1 4" id="KW-0238">DNA-binding</keyword>
<dbReference type="SUPFAM" id="SSF46955">
    <property type="entry name" value="Putative DNA-binding domain"/>
    <property type="match status" value="1"/>
</dbReference>
<dbReference type="PROSITE" id="PS50937">
    <property type="entry name" value="HTH_MERR_2"/>
    <property type="match status" value="1"/>
</dbReference>
<dbReference type="Gene3D" id="1.10.1660.10">
    <property type="match status" value="1"/>
</dbReference>
<reference evidence="5" key="1">
    <citation type="journal article" date="2019" name="Int. J. Syst. Evol. Microbiol.">
        <title>The Global Catalogue of Microorganisms (GCM) 10K type strain sequencing project: providing services to taxonomists for standard genome sequencing and annotation.</title>
        <authorList>
            <consortium name="The Broad Institute Genomics Platform"/>
            <consortium name="The Broad Institute Genome Sequencing Center for Infectious Disease"/>
            <person name="Wu L."/>
            <person name="Ma J."/>
        </authorList>
    </citation>
    <scope>NUCLEOTIDE SEQUENCE [LARGE SCALE GENOMIC DNA]</scope>
    <source>
        <strain evidence="5">CCUG 54518</strain>
    </source>
</reference>
<dbReference type="Pfam" id="PF13411">
    <property type="entry name" value="MerR_1"/>
    <property type="match status" value="1"/>
</dbReference>
<dbReference type="SMART" id="SM00422">
    <property type="entry name" value="HTH_MERR"/>
    <property type="match status" value="1"/>
</dbReference>
<feature type="domain" description="HTH merR-type" evidence="3">
    <location>
        <begin position="49"/>
        <end position="116"/>
    </location>
</feature>
<sequence length="178" mass="19858">MNTPLAPRKTAKRANGAQAVSTPAIPDATAAADAQAFVDSHRDAGTTELFGITELCKEFDVTLRALRFYEDKGLLSPMRINGARVYTRRDRARLALILRAKAIGSPLSEIKRYLDLYGDHGEGRAQQLSYVISRTDTAIQELEAKRAKIDETLAELRVINTTCRRQLELRKRTDKLAD</sequence>
<dbReference type="PANTHER" id="PTHR30204:SF58">
    <property type="entry name" value="HTH-TYPE TRANSCRIPTIONAL REGULATOR YFMP"/>
    <property type="match status" value="1"/>
</dbReference>
<protein>
    <submittedName>
        <fullName evidence="4">MerR family DNA-binding transcriptional regulator</fullName>
    </submittedName>
</protein>
<proteinExistence type="predicted"/>
<dbReference type="Proteomes" id="UP001596495">
    <property type="component" value="Unassembled WGS sequence"/>
</dbReference>
<dbReference type="RefSeq" id="WP_382255231.1">
    <property type="nucleotide sequence ID" value="NZ_JBHTBX010000003.1"/>
</dbReference>
<name>A0ABW2R815_9BURK</name>
<evidence type="ECO:0000313" key="4">
    <source>
        <dbReference type="EMBL" id="MFC7434202.1"/>
    </source>
</evidence>
<evidence type="ECO:0000259" key="3">
    <source>
        <dbReference type="PROSITE" id="PS50937"/>
    </source>
</evidence>
<gene>
    <name evidence="4" type="ORF">ACFQNJ_06720</name>
</gene>
<organism evidence="4 5">
    <name type="scientific">Hydrogenophaga bisanensis</name>
    <dbReference type="NCBI Taxonomy" id="439611"/>
    <lineage>
        <taxon>Bacteria</taxon>
        <taxon>Pseudomonadati</taxon>
        <taxon>Pseudomonadota</taxon>
        <taxon>Betaproteobacteria</taxon>
        <taxon>Burkholderiales</taxon>
        <taxon>Comamonadaceae</taxon>
        <taxon>Hydrogenophaga</taxon>
    </lineage>
</organism>
<evidence type="ECO:0000313" key="5">
    <source>
        <dbReference type="Proteomes" id="UP001596495"/>
    </source>
</evidence>
<evidence type="ECO:0000256" key="2">
    <source>
        <dbReference type="SAM" id="MobiDB-lite"/>
    </source>
</evidence>
<dbReference type="InterPro" id="IPR000551">
    <property type="entry name" value="MerR-type_HTH_dom"/>
</dbReference>